<keyword evidence="2" id="KW-1185">Reference proteome</keyword>
<reference evidence="1 2" key="1">
    <citation type="journal article" date="2012" name="Proc. Natl. Acad. Sci. U.S.A.">
        <title>Comparative genomics of Ceriporiopsis subvermispora and Phanerochaete chrysosporium provide insight into selective ligninolysis.</title>
        <authorList>
            <person name="Fernandez-Fueyo E."/>
            <person name="Ruiz-Duenas F.J."/>
            <person name="Ferreira P."/>
            <person name="Floudas D."/>
            <person name="Hibbett D.S."/>
            <person name="Canessa P."/>
            <person name="Larrondo L.F."/>
            <person name="James T.Y."/>
            <person name="Seelenfreund D."/>
            <person name="Lobos S."/>
            <person name="Polanco R."/>
            <person name="Tello M."/>
            <person name="Honda Y."/>
            <person name="Watanabe T."/>
            <person name="Watanabe T."/>
            <person name="Ryu J.S."/>
            <person name="Kubicek C.P."/>
            <person name="Schmoll M."/>
            <person name="Gaskell J."/>
            <person name="Hammel K.E."/>
            <person name="St John F.J."/>
            <person name="Vanden Wymelenberg A."/>
            <person name="Sabat G."/>
            <person name="Splinter BonDurant S."/>
            <person name="Syed K."/>
            <person name="Yadav J.S."/>
            <person name="Doddapaneni H."/>
            <person name="Subramanian V."/>
            <person name="Lavin J.L."/>
            <person name="Oguiza J.A."/>
            <person name="Perez G."/>
            <person name="Pisabarro A.G."/>
            <person name="Ramirez L."/>
            <person name="Santoyo F."/>
            <person name="Master E."/>
            <person name="Coutinho P.M."/>
            <person name="Henrissat B."/>
            <person name="Lombard V."/>
            <person name="Magnuson J.K."/>
            <person name="Kuees U."/>
            <person name="Hori C."/>
            <person name="Igarashi K."/>
            <person name="Samejima M."/>
            <person name="Held B.W."/>
            <person name="Barry K.W."/>
            <person name="LaButti K.M."/>
            <person name="Lapidus A."/>
            <person name="Lindquist E.A."/>
            <person name="Lucas S.M."/>
            <person name="Riley R."/>
            <person name="Salamov A.A."/>
            <person name="Hoffmeister D."/>
            <person name="Schwenk D."/>
            <person name="Hadar Y."/>
            <person name="Yarden O."/>
            <person name="de Vries R.P."/>
            <person name="Wiebenga A."/>
            <person name="Stenlid J."/>
            <person name="Eastwood D."/>
            <person name="Grigoriev I.V."/>
            <person name="Berka R.M."/>
            <person name="Blanchette R.A."/>
            <person name="Kersten P."/>
            <person name="Martinez A.T."/>
            <person name="Vicuna R."/>
            <person name="Cullen D."/>
        </authorList>
    </citation>
    <scope>NUCLEOTIDE SEQUENCE [LARGE SCALE GENOMIC DNA]</scope>
    <source>
        <strain evidence="1 2">B</strain>
    </source>
</reference>
<dbReference type="AlphaFoldDB" id="M2RSE7"/>
<dbReference type="HOGENOM" id="CLU_1004719_0_0_1"/>
<gene>
    <name evidence="1" type="ORF">CERSUDRAFT_89927</name>
</gene>
<sequence>MSKAELIASRIAKAQQLGQDLPLLASCSDGHMVDDTILSGVLAPIFVTMPSPSQDMVNGQPVSEVVPSAYQEPHSANYFYTEHPLTTHGPTGYAPEQTNAGIDTVAEPDVLFTTSSTVSGSFQYPPGLSSSISFNATSTPGSTCPPTSQYHSADHLYGQVIQSTSQSHMSPGLCPLEYSADYADTIAFDEVADLSLCGYPEMSSGDFYDQQPQRSSSTGSHVQNELLYGYPVLAETTNFASTAQQNYFHDPTPPFHLAQCNNNAQEFEAQIYTSSYC</sequence>
<evidence type="ECO:0000313" key="2">
    <source>
        <dbReference type="Proteomes" id="UP000016930"/>
    </source>
</evidence>
<dbReference type="Proteomes" id="UP000016930">
    <property type="component" value="Unassembled WGS sequence"/>
</dbReference>
<name>M2RSE7_CERS8</name>
<accession>M2RSE7</accession>
<evidence type="ECO:0000313" key="1">
    <source>
        <dbReference type="EMBL" id="EMD41362.1"/>
    </source>
</evidence>
<proteinExistence type="predicted"/>
<protein>
    <submittedName>
        <fullName evidence="1">Uncharacterized protein</fullName>
    </submittedName>
</protein>
<organism evidence="1 2">
    <name type="scientific">Ceriporiopsis subvermispora (strain B)</name>
    <name type="common">White-rot fungus</name>
    <name type="synonym">Gelatoporia subvermispora</name>
    <dbReference type="NCBI Taxonomy" id="914234"/>
    <lineage>
        <taxon>Eukaryota</taxon>
        <taxon>Fungi</taxon>
        <taxon>Dikarya</taxon>
        <taxon>Basidiomycota</taxon>
        <taxon>Agaricomycotina</taxon>
        <taxon>Agaricomycetes</taxon>
        <taxon>Polyporales</taxon>
        <taxon>Gelatoporiaceae</taxon>
        <taxon>Gelatoporia</taxon>
    </lineage>
</organism>
<dbReference type="EMBL" id="KB445791">
    <property type="protein sequence ID" value="EMD41362.1"/>
    <property type="molecule type" value="Genomic_DNA"/>
</dbReference>